<dbReference type="Pfam" id="PF00071">
    <property type="entry name" value="Ras"/>
    <property type="match status" value="1"/>
</dbReference>
<dbReference type="GeneID" id="14919685"/>
<dbReference type="Proteomes" id="UP000011083">
    <property type="component" value="Unassembled WGS sequence"/>
</dbReference>
<dbReference type="OMA" id="SAHGVMC"/>
<dbReference type="PROSITE" id="PS51419">
    <property type="entry name" value="RAB"/>
    <property type="match status" value="1"/>
</dbReference>
<dbReference type="RefSeq" id="XP_004340914.1">
    <property type="nucleotide sequence ID" value="XM_004340866.1"/>
</dbReference>
<name>L8H0T2_ACACF</name>
<dbReference type="KEGG" id="acan:ACA1_036890"/>
<reference evidence="5 6" key="1">
    <citation type="journal article" date="2013" name="Genome Biol.">
        <title>Genome of Acanthamoeba castellanii highlights extensive lateral gene transfer and early evolution of tyrosine kinase signaling.</title>
        <authorList>
            <person name="Clarke M."/>
            <person name="Lohan A.J."/>
            <person name="Liu B."/>
            <person name="Lagkouvardos I."/>
            <person name="Roy S."/>
            <person name="Zafar N."/>
            <person name="Bertelli C."/>
            <person name="Schilde C."/>
            <person name="Kianianmomeni A."/>
            <person name="Burglin T.R."/>
            <person name="Frech C."/>
            <person name="Turcotte B."/>
            <person name="Kopec K.O."/>
            <person name="Synnott J.M."/>
            <person name="Choo C."/>
            <person name="Paponov I."/>
            <person name="Finkler A."/>
            <person name="Soon Heng Tan C."/>
            <person name="Hutchins A.P."/>
            <person name="Weinmeier T."/>
            <person name="Rattei T."/>
            <person name="Chu J.S."/>
            <person name="Gimenez G."/>
            <person name="Irimia M."/>
            <person name="Rigden D.J."/>
            <person name="Fitzpatrick D.A."/>
            <person name="Lorenzo-Morales J."/>
            <person name="Bateman A."/>
            <person name="Chiu C.H."/>
            <person name="Tang P."/>
            <person name="Hegemann P."/>
            <person name="Fromm H."/>
            <person name="Raoult D."/>
            <person name="Greub G."/>
            <person name="Miranda-Saavedra D."/>
            <person name="Chen N."/>
            <person name="Nash P."/>
            <person name="Ginger M.L."/>
            <person name="Horn M."/>
            <person name="Schaap P."/>
            <person name="Caler L."/>
            <person name="Loftus B."/>
        </authorList>
    </citation>
    <scope>NUCLEOTIDE SEQUENCE [LARGE SCALE GENOMIC DNA]</scope>
    <source>
        <strain evidence="5 6">Neff</strain>
    </source>
</reference>
<gene>
    <name evidence="5" type="ORF">ACA1_036890</name>
</gene>
<evidence type="ECO:0000313" key="6">
    <source>
        <dbReference type="Proteomes" id="UP000011083"/>
    </source>
</evidence>
<dbReference type="SUPFAM" id="SSF52540">
    <property type="entry name" value="P-loop containing nucleoside triphosphate hydrolases"/>
    <property type="match status" value="1"/>
</dbReference>
<keyword evidence="2" id="KW-0342">GTP-binding</keyword>
<dbReference type="InterPro" id="IPR050227">
    <property type="entry name" value="Rab"/>
</dbReference>
<dbReference type="NCBIfam" id="TIGR00231">
    <property type="entry name" value="small_GTP"/>
    <property type="match status" value="1"/>
</dbReference>
<dbReference type="STRING" id="1257118.L8H0T2"/>
<dbReference type="InterPro" id="IPR001806">
    <property type="entry name" value="Small_GTPase"/>
</dbReference>
<dbReference type="PRINTS" id="PR00449">
    <property type="entry name" value="RASTRNSFRMNG"/>
</dbReference>
<dbReference type="GO" id="GO:0003924">
    <property type="term" value="F:GTPase activity"/>
    <property type="evidence" value="ECO:0007669"/>
    <property type="project" value="InterPro"/>
</dbReference>
<dbReference type="GO" id="GO:0005525">
    <property type="term" value="F:GTP binding"/>
    <property type="evidence" value="ECO:0007669"/>
    <property type="project" value="UniProtKB-KW"/>
</dbReference>
<dbReference type="SMART" id="SM00173">
    <property type="entry name" value="RAS"/>
    <property type="match status" value="1"/>
</dbReference>
<sequence>MGGCGSKGAQTRSPGSSGIKMTNERSDESASGGKVKIILVGAGGVGKTSILLQFSDGLFSADRPPTIGVDFKSQDIKVGTPPFAKTVKLELDTAGQERFRSVISSFFRDADGVLLVFDLTEPQSLSSLDSWLVEVRKHASSTVEVLMVGNKSDLVEKRKVSDEEAQAAAEEFGLKMLTCSALDRPSVIRCLGTLATDILDSKRKRRT</sequence>
<dbReference type="SMART" id="SM00175">
    <property type="entry name" value="RAB"/>
    <property type="match status" value="1"/>
</dbReference>
<dbReference type="EMBL" id="KB007940">
    <property type="protein sequence ID" value="ELR18855.1"/>
    <property type="molecule type" value="Genomic_DNA"/>
</dbReference>
<dbReference type="InterPro" id="IPR005225">
    <property type="entry name" value="Small_GTP-bd"/>
</dbReference>
<keyword evidence="1" id="KW-0547">Nucleotide-binding</keyword>
<organism evidence="5 6">
    <name type="scientific">Acanthamoeba castellanii (strain ATCC 30010 / Neff)</name>
    <dbReference type="NCBI Taxonomy" id="1257118"/>
    <lineage>
        <taxon>Eukaryota</taxon>
        <taxon>Amoebozoa</taxon>
        <taxon>Discosea</taxon>
        <taxon>Longamoebia</taxon>
        <taxon>Centramoebida</taxon>
        <taxon>Acanthamoebidae</taxon>
        <taxon>Acanthamoeba</taxon>
    </lineage>
</organism>
<evidence type="ECO:0000256" key="4">
    <source>
        <dbReference type="SAM" id="MobiDB-lite"/>
    </source>
</evidence>
<dbReference type="CDD" id="cd00154">
    <property type="entry name" value="Rab"/>
    <property type="match status" value="1"/>
</dbReference>
<accession>L8H0T2</accession>
<dbReference type="OrthoDB" id="9989112at2759"/>
<keyword evidence="3" id="KW-0449">Lipoprotein</keyword>
<dbReference type="PANTHER" id="PTHR47977">
    <property type="entry name" value="RAS-RELATED PROTEIN RAB"/>
    <property type="match status" value="1"/>
</dbReference>
<dbReference type="InterPro" id="IPR027417">
    <property type="entry name" value="P-loop_NTPase"/>
</dbReference>
<proteinExistence type="predicted"/>
<evidence type="ECO:0000313" key="5">
    <source>
        <dbReference type="EMBL" id="ELR18855.1"/>
    </source>
</evidence>
<feature type="region of interest" description="Disordered" evidence="4">
    <location>
        <begin position="1"/>
        <end position="28"/>
    </location>
</feature>
<evidence type="ECO:0000256" key="2">
    <source>
        <dbReference type="ARBA" id="ARBA00023134"/>
    </source>
</evidence>
<dbReference type="Gene3D" id="3.40.50.300">
    <property type="entry name" value="P-loop containing nucleotide triphosphate hydrolases"/>
    <property type="match status" value="1"/>
</dbReference>
<feature type="compositionally biased region" description="Polar residues" evidence="4">
    <location>
        <begin position="8"/>
        <end position="20"/>
    </location>
</feature>
<dbReference type="SMART" id="SM00174">
    <property type="entry name" value="RHO"/>
    <property type="match status" value="1"/>
</dbReference>
<dbReference type="FunFam" id="3.40.50.300:FF:001329">
    <property type="entry name" value="Small GTP-binding protein, putative"/>
    <property type="match status" value="1"/>
</dbReference>
<protein>
    <submittedName>
        <fullName evidence="5">Ras subfamily protein</fullName>
    </submittedName>
</protein>
<evidence type="ECO:0000256" key="1">
    <source>
        <dbReference type="ARBA" id="ARBA00022741"/>
    </source>
</evidence>
<dbReference type="AlphaFoldDB" id="L8H0T2"/>
<keyword evidence="6" id="KW-1185">Reference proteome</keyword>
<dbReference type="PROSITE" id="PS51421">
    <property type="entry name" value="RAS"/>
    <property type="match status" value="1"/>
</dbReference>
<dbReference type="PROSITE" id="PS51420">
    <property type="entry name" value="RHO"/>
    <property type="match status" value="1"/>
</dbReference>
<dbReference type="VEuPathDB" id="AmoebaDB:ACA1_036890"/>
<evidence type="ECO:0000256" key="3">
    <source>
        <dbReference type="ARBA" id="ARBA00023288"/>
    </source>
</evidence>